<accession>A0A7W5FGH4</accession>
<dbReference type="Proteomes" id="UP000590749">
    <property type="component" value="Unassembled WGS sequence"/>
</dbReference>
<evidence type="ECO:0000313" key="2">
    <source>
        <dbReference type="Proteomes" id="UP000590749"/>
    </source>
</evidence>
<name>A0A7W5FGH4_9ACTN</name>
<organism evidence="1 2">
    <name type="scientific">Actinoplanes campanulatus</name>
    <dbReference type="NCBI Taxonomy" id="113559"/>
    <lineage>
        <taxon>Bacteria</taxon>
        <taxon>Bacillati</taxon>
        <taxon>Actinomycetota</taxon>
        <taxon>Actinomycetes</taxon>
        <taxon>Micromonosporales</taxon>
        <taxon>Micromonosporaceae</taxon>
        <taxon>Actinoplanes</taxon>
    </lineage>
</organism>
<sequence length="33" mass="3578">MERLAATARETYDAVVCATVSIPAARRELAVSR</sequence>
<gene>
    <name evidence="1" type="ORF">FHR83_005306</name>
</gene>
<dbReference type="EMBL" id="JACHXF010000011">
    <property type="protein sequence ID" value="MBB3097628.1"/>
    <property type="molecule type" value="Genomic_DNA"/>
</dbReference>
<evidence type="ECO:0000313" key="1">
    <source>
        <dbReference type="EMBL" id="MBB3097628.1"/>
    </source>
</evidence>
<proteinExistence type="predicted"/>
<reference evidence="1 2" key="1">
    <citation type="submission" date="2020-08" db="EMBL/GenBank/DDBJ databases">
        <title>Genomic Encyclopedia of Type Strains, Phase III (KMG-III): the genomes of soil and plant-associated and newly described type strains.</title>
        <authorList>
            <person name="Whitman W."/>
        </authorList>
    </citation>
    <scope>NUCLEOTIDE SEQUENCE [LARGE SCALE GENOMIC DNA]</scope>
    <source>
        <strain evidence="1 2">CECT 3287</strain>
    </source>
</reference>
<keyword evidence="2" id="KW-1185">Reference proteome</keyword>
<comment type="caution">
    <text evidence="1">The sequence shown here is derived from an EMBL/GenBank/DDBJ whole genome shotgun (WGS) entry which is preliminary data.</text>
</comment>
<dbReference type="AlphaFoldDB" id="A0A7W5FGH4"/>
<protein>
    <submittedName>
        <fullName evidence="1">Uncharacterized protein</fullName>
    </submittedName>
</protein>